<gene>
    <name evidence="1" type="ordered locus">S70_04680</name>
</gene>
<dbReference type="HOGENOM" id="CLU_170444_0_0_6"/>
<sequence length="116" mass="13903">MEYKLLIGKRRMTYINCLLDYFKHEGKKPQFKAVVNNEEVIITLTNENLNNFFRDVYEELDCKHRCKYSDKDIYDTYALLYTKYGNITELGKLLINVITKYMPAYLNGEPYVYDEI</sequence>
<dbReference type="KEGG" id="psi:S70_04680"/>
<reference evidence="2" key="2">
    <citation type="submission" date="2012-04" db="EMBL/GenBank/DDBJ databases">
        <title>Complete genome sequence of Providencia stuartii clinical isolate MRSN 2154.</title>
        <authorList>
            <person name="Clifford R.J."/>
            <person name="Hang J."/>
            <person name="Riley M.C."/>
            <person name="Onmus-Leone F."/>
            <person name="Kuschner R.A."/>
            <person name="Lesho E.P."/>
            <person name="Waterman P.E."/>
        </authorList>
    </citation>
    <scope>NUCLEOTIDE SEQUENCE [LARGE SCALE GENOMIC DNA]</scope>
    <source>
        <strain evidence="2">MRSN 2154</strain>
    </source>
</reference>
<accession>A0A140NKW8</accession>
<dbReference type="AlphaFoldDB" id="A0A140NKW8"/>
<dbReference type="Proteomes" id="UP000005012">
    <property type="component" value="Chromosome"/>
</dbReference>
<proteinExistence type="predicted"/>
<evidence type="ECO:0000313" key="2">
    <source>
        <dbReference type="Proteomes" id="UP000005012"/>
    </source>
</evidence>
<name>A0A140NKW8_PROSM</name>
<evidence type="ECO:0000313" key="1">
    <source>
        <dbReference type="EMBL" id="AFH92816.1"/>
    </source>
</evidence>
<dbReference type="EMBL" id="CP003488">
    <property type="protein sequence ID" value="AFH92816.1"/>
    <property type="molecule type" value="Genomic_DNA"/>
</dbReference>
<organism evidence="1 2">
    <name type="scientific">Providencia stuartii (strain MRSN 2154)</name>
    <dbReference type="NCBI Taxonomy" id="1157951"/>
    <lineage>
        <taxon>Bacteria</taxon>
        <taxon>Pseudomonadati</taxon>
        <taxon>Pseudomonadota</taxon>
        <taxon>Gammaproteobacteria</taxon>
        <taxon>Enterobacterales</taxon>
        <taxon>Morganellaceae</taxon>
        <taxon>Providencia</taxon>
    </lineage>
</organism>
<reference evidence="1 2" key="1">
    <citation type="journal article" date="2012" name="J. Bacteriol.">
        <title>Complete Genome Sequence of Providencia stuartii Clinical Isolate MRSN 2154.</title>
        <authorList>
            <person name="Clifford R.J."/>
            <person name="Hang J."/>
            <person name="Riley M.C."/>
            <person name="Onmus-Leone F."/>
            <person name="Kuschner R.A."/>
            <person name="Lesho E.P."/>
            <person name="Waterman P.E."/>
        </authorList>
    </citation>
    <scope>NUCLEOTIDE SEQUENCE [LARGE SCALE GENOMIC DNA]</scope>
    <source>
        <strain evidence="1 2">MRSN 2154</strain>
    </source>
</reference>
<protein>
    <submittedName>
        <fullName evidence="1">Uncharacterized protein</fullName>
    </submittedName>
</protein>